<evidence type="ECO:0000256" key="2">
    <source>
        <dbReference type="ARBA" id="ARBA00022723"/>
    </source>
</evidence>
<organism evidence="4 5">
    <name type="scientific">Pontibacter silvestris</name>
    <dbReference type="NCBI Taxonomy" id="2305183"/>
    <lineage>
        <taxon>Bacteria</taxon>
        <taxon>Pseudomonadati</taxon>
        <taxon>Bacteroidota</taxon>
        <taxon>Cytophagia</taxon>
        <taxon>Cytophagales</taxon>
        <taxon>Hymenobacteraceae</taxon>
        <taxon>Pontibacter</taxon>
    </lineage>
</organism>
<comment type="caution">
    <text evidence="4">The sequence shown here is derived from an EMBL/GenBank/DDBJ whole genome shotgun (WGS) entry which is preliminary data.</text>
</comment>
<evidence type="ECO:0000256" key="3">
    <source>
        <dbReference type="PIRNR" id="PIRNR037489"/>
    </source>
</evidence>
<keyword evidence="5" id="KW-1185">Reference proteome</keyword>
<dbReference type="InterPro" id="IPR017221">
    <property type="entry name" value="DUF34/NIF3_bac"/>
</dbReference>
<dbReference type="SUPFAM" id="SSF102705">
    <property type="entry name" value="NIF3 (NGG1p interacting factor 3)-like"/>
    <property type="match status" value="1"/>
</dbReference>
<keyword evidence="2 3" id="KW-0479">Metal-binding</keyword>
<dbReference type="Proteomes" id="UP001597369">
    <property type="component" value="Unassembled WGS sequence"/>
</dbReference>
<dbReference type="Pfam" id="PF01784">
    <property type="entry name" value="DUF34_NIF3"/>
    <property type="match status" value="1"/>
</dbReference>
<dbReference type="Gene3D" id="3.40.1390.30">
    <property type="entry name" value="NIF3 (NGG1p interacting factor 3)-like"/>
    <property type="match status" value="2"/>
</dbReference>
<dbReference type="EMBL" id="JBHUHV010000042">
    <property type="protein sequence ID" value="MFD2068076.1"/>
    <property type="molecule type" value="Genomic_DNA"/>
</dbReference>
<sequence length="372" mass="41560">MNTTKTMATIQDITRLLENLAPLRYQESYDNSGLQTGIATDKVKGVLVTLDCTEAVLDEAIEKGCNLVVAHHPVIFKGLKSLTGRNYVERTIIKAIQHNIAIYACHTNLDNVLHGVNTKIADKLQLQNQHILVNKPETLMQLVTFVPVQHTEEVLAALHKAGAGNIGEYSNCSFQVQGTGRFKPSERANPTIGEAGKPEQVDENRIEVIFPAYQQHKIVAALQKAHPYEEVAHYIYALENNNQEIGIGMVGNLDQELTEEGFLNYLKDKMQLQGLRYTSIDNKKVKRVAVCGGSGSFLIKDAIRAGADAFVTGDVKYHEFFDAESRLMIADIGHYESEVYTKEIFYDAISKNFTNFAVYLSNINTNPVRYTY</sequence>
<comment type="similarity">
    <text evidence="1 3">Belongs to the GTP cyclohydrolase I type 2/NIF3 family.</text>
</comment>
<dbReference type="PANTHER" id="PTHR13799:SF14">
    <property type="entry name" value="GTP CYCLOHYDROLASE 1 TYPE 2 HOMOLOG"/>
    <property type="match status" value="1"/>
</dbReference>
<dbReference type="PIRSF" id="PIRSF037489">
    <property type="entry name" value="UCP037489_NIF3_YqfO"/>
    <property type="match status" value="1"/>
</dbReference>
<evidence type="ECO:0000313" key="5">
    <source>
        <dbReference type="Proteomes" id="UP001597369"/>
    </source>
</evidence>
<dbReference type="InterPro" id="IPR036069">
    <property type="entry name" value="DUF34/NIF3_sf"/>
</dbReference>
<name>A0ABW4X108_9BACT</name>
<dbReference type="Gene3D" id="3.30.70.120">
    <property type="match status" value="1"/>
</dbReference>
<dbReference type="NCBIfam" id="TIGR00486">
    <property type="entry name" value="YbgI_SA1388"/>
    <property type="match status" value="1"/>
</dbReference>
<reference evidence="5" key="1">
    <citation type="journal article" date="2019" name="Int. J. Syst. Evol. Microbiol.">
        <title>The Global Catalogue of Microorganisms (GCM) 10K type strain sequencing project: providing services to taxonomists for standard genome sequencing and annotation.</title>
        <authorList>
            <consortium name="The Broad Institute Genomics Platform"/>
            <consortium name="The Broad Institute Genome Sequencing Center for Infectious Disease"/>
            <person name="Wu L."/>
            <person name="Ma J."/>
        </authorList>
    </citation>
    <scope>NUCLEOTIDE SEQUENCE [LARGE SCALE GENOMIC DNA]</scope>
    <source>
        <strain evidence="5">JCM 16545</strain>
    </source>
</reference>
<evidence type="ECO:0000313" key="4">
    <source>
        <dbReference type="EMBL" id="MFD2068076.1"/>
    </source>
</evidence>
<dbReference type="InterPro" id="IPR015867">
    <property type="entry name" value="N-reg_PII/ATP_PRibTrfase_C"/>
</dbReference>
<evidence type="ECO:0000256" key="1">
    <source>
        <dbReference type="ARBA" id="ARBA00006964"/>
    </source>
</evidence>
<accession>A0ABW4X108</accession>
<dbReference type="InterPro" id="IPR002678">
    <property type="entry name" value="DUF34/NIF3"/>
</dbReference>
<dbReference type="PANTHER" id="PTHR13799">
    <property type="entry name" value="NGG1 INTERACTING FACTOR 3"/>
    <property type="match status" value="1"/>
</dbReference>
<gene>
    <name evidence="4" type="ORF">ACFSKU_14370</name>
</gene>
<protein>
    <recommendedName>
        <fullName evidence="3">GTP cyclohydrolase 1 type 2 homolog</fullName>
    </recommendedName>
</protein>
<proteinExistence type="inferred from homology"/>
<dbReference type="RefSeq" id="WP_229962398.1">
    <property type="nucleotide sequence ID" value="NZ_JAJJWI010000022.1"/>
</dbReference>